<proteinExistence type="predicted"/>
<dbReference type="Proteomes" id="UP000438429">
    <property type="component" value="Unassembled WGS sequence"/>
</dbReference>
<evidence type="ECO:0000313" key="2">
    <source>
        <dbReference type="EMBL" id="KAF0046294.1"/>
    </source>
</evidence>
<comment type="caution">
    <text evidence="2">The sequence shown here is derived from an EMBL/GenBank/DDBJ whole genome shotgun (WGS) entry which is preliminary data.</text>
</comment>
<feature type="compositionally biased region" description="Low complexity" evidence="1">
    <location>
        <begin position="49"/>
        <end position="58"/>
    </location>
</feature>
<feature type="compositionally biased region" description="Basic and acidic residues" evidence="1">
    <location>
        <begin position="89"/>
        <end position="103"/>
    </location>
</feature>
<evidence type="ECO:0000256" key="1">
    <source>
        <dbReference type="SAM" id="MobiDB-lite"/>
    </source>
</evidence>
<protein>
    <submittedName>
        <fullName evidence="2">Uncharacterized protein</fullName>
    </submittedName>
</protein>
<organism evidence="2 3">
    <name type="scientific">Scophthalmus maximus</name>
    <name type="common">Turbot</name>
    <name type="synonym">Psetta maxima</name>
    <dbReference type="NCBI Taxonomy" id="52904"/>
    <lineage>
        <taxon>Eukaryota</taxon>
        <taxon>Metazoa</taxon>
        <taxon>Chordata</taxon>
        <taxon>Craniata</taxon>
        <taxon>Vertebrata</taxon>
        <taxon>Euteleostomi</taxon>
        <taxon>Actinopterygii</taxon>
        <taxon>Neopterygii</taxon>
        <taxon>Teleostei</taxon>
        <taxon>Neoteleostei</taxon>
        <taxon>Acanthomorphata</taxon>
        <taxon>Carangaria</taxon>
        <taxon>Pleuronectiformes</taxon>
        <taxon>Pleuronectoidei</taxon>
        <taxon>Scophthalmidae</taxon>
        <taxon>Scophthalmus</taxon>
    </lineage>
</organism>
<evidence type="ECO:0000313" key="3">
    <source>
        <dbReference type="Proteomes" id="UP000438429"/>
    </source>
</evidence>
<accession>A0A6A4TST9</accession>
<dbReference type="AlphaFoldDB" id="A0A6A4TST9"/>
<reference evidence="2 3" key="1">
    <citation type="submission" date="2019-06" db="EMBL/GenBank/DDBJ databases">
        <title>Draft genomes of female and male turbot (Scophthalmus maximus).</title>
        <authorList>
            <person name="Xu H."/>
            <person name="Xu X.-W."/>
            <person name="Shao C."/>
            <person name="Chen S."/>
        </authorList>
    </citation>
    <scope>NUCLEOTIDE SEQUENCE [LARGE SCALE GENOMIC DNA]</scope>
    <source>
        <strain evidence="2">Ysfricsl-2016a</strain>
        <tissue evidence="2">Blood</tissue>
    </source>
</reference>
<dbReference type="EMBL" id="VEVO01000002">
    <property type="protein sequence ID" value="KAF0046294.1"/>
    <property type="molecule type" value="Genomic_DNA"/>
</dbReference>
<sequence>MPVPVRRSAVSSPLHGDVVGAGFKPPSGGRATELERRRMNPGDGERRVVSQVSPRVPSGEVHPEHSGAQCPGRGRRYRECPPARPRSQVTDREQRRFRDGLSK</sequence>
<feature type="compositionally biased region" description="Basic and acidic residues" evidence="1">
    <location>
        <begin position="32"/>
        <end position="48"/>
    </location>
</feature>
<name>A0A6A4TST9_SCOMX</name>
<feature type="region of interest" description="Disordered" evidence="1">
    <location>
        <begin position="1"/>
        <end position="103"/>
    </location>
</feature>
<gene>
    <name evidence="2" type="ORF">F2P81_002823</name>
</gene>